<dbReference type="CDD" id="cd16936">
    <property type="entry name" value="HATPase_RsbW-like"/>
    <property type="match status" value="1"/>
</dbReference>
<dbReference type="InterPro" id="IPR036890">
    <property type="entry name" value="HATPase_C_sf"/>
</dbReference>
<keyword evidence="1" id="KW-0808">Transferase</keyword>
<gene>
    <name evidence="3" type="ORF">QF030_002882</name>
</gene>
<dbReference type="InterPro" id="IPR050267">
    <property type="entry name" value="Anti-sigma-factor_SerPK"/>
</dbReference>
<feature type="domain" description="Histidine kinase/HSP90-like ATPase" evidence="2">
    <location>
        <begin position="26"/>
        <end position="134"/>
    </location>
</feature>
<dbReference type="Gene3D" id="3.30.565.10">
    <property type="entry name" value="Histidine kinase-like ATPase, C-terminal domain"/>
    <property type="match status" value="1"/>
</dbReference>
<keyword evidence="1" id="KW-0418">Kinase</keyword>
<proteinExistence type="predicted"/>
<evidence type="ECO:0000313" key="3">
    <source>
        <dbReference type="EMBL" id="MDQ0580704.1"/>
    </source>
</evidence>
<dbReference type="Pfam" id="PF13581">
    <property type="entry name" value="HATPase_c_2"/>
    <property type="match status" value="1"/>
</dbReference>
<dbReference type="PANTHER" id="PTHR35526:SF3">
    <property type="entry name" value="ANTI-SIGMA-F FACTOR RSBW"/>
    <property type="match status" value="1"/>
</dbReference>
<dbReference type="PANTHER" id="PTHR35526">
    <property type="entry name" value="ANTI-SIGMA-F FACTOR RSBW-RELATED"/>
    <property type="match status" value="1"/>
</dbReference>
<dbReference type="SUPFAM" id="SSF55874">
    <property type="entry name" value="ATPase domain of HSP90 chaperone/DNA topoisomerase II/histidine kinase"/>
    <property type="match status" value="1"/>
</dbReference>
<keyword evidence="4" id="KW-1185">Reference proteome</keyword>
<protein>
    <submittedName>
        <fullName evidence="3">Anti-sigma regulatory factor (Ser/Thr protein kinase)</fullName>
    </submittedName>
</protein>
<accession>A0ABU0NNP2</accession>
<dbReference type="InterPro" id="IPR003594">
    <property type="entry name" value="HATPase_dom"/>
</dbReference>
<comment type="caution">
    <text evidence="3">The sequence shown here is derived from an EMBL/GenBank/DDBJ whole genome shotgun (WGS) entry which is preliminary data.</text>
</comment>
<keyword evidence="1" id="KW-0723">Serine/threonine-protein kinase</keyword>
<sequence length="149" mass="16350">MNGYFPSIYASPVPTQYRMTLTAGEHSARHIRRIARMHLQNWELQHLTDTVALALTELIANVIRHVPDSHCTVLLLKQRTGIRAEVTDAYGQLLPAPAKSAPESEGGRGLLLLDALVDKWGVSPTAGGGKTVWFECEAVTSHGRAEPDR</sequence>
<reference evidence="3 4" key="1">
    <citation type="submission" date="2023-07" db="EMBL/GenBank/DDBJ databases">
        <title>Comparative genomics of wheat-associated soil bacteria to identify genetic determinants of phenazine resistance.</title>
        <authorList>
            <person name="Mouncey N."/>
        </authorList>
    </citation>
    <scope>NUCLEOTIDE SEQUENCE [LARGE SCALE GENOMIC DNA]</scope>
    <source>
        <strain evidence="3 4">B2I6</strain>
    </source>
</reference>
<evidence type="ECO:0000256" key="1">
    <source>
        <dbReference type="ARBA" id="ARBA00022527"/>
    </source>
</evidence>
<organism evidence="3 4">
    <name type="scientific">Streptomyces rishiriensis</name>
    <dbReference type="NCBI Taxonomy" id="68264"/>
    <lineage>
        <taxon>Bacteria</taxon>
        <taxon>Bacillati</taxon>
        <taxon>Actinomycetota</taxon>
        <taxon>Actinomycetes</taxon>
        <taxon>Kitasatosporales</taxon>
        <taxon>Streptomycetaceae</taxon>
        <taxon>Streptomyces</taxon>
    </lineage>
</organism>
<name>A0ABU0NNP2_STRRH</name>
<evidence type="ECO:0000313" key="4">
    <source>
        <dbReference type="Proteomes" id="UP001230654"/>
    </source>
</evidence>
<evidence type="ECO:0000259" key="2">
    <source>
        <dbReference type="Pfam" id="PF13581"/>
    </source>
</evidence>
<dbReference type="RefSeq" id="WP_307163038.1">
    <property type="nucleotide sequence ID" value="NZ_JAUSWV010000002.1"/>
</dbReference>
<dbReference type="EMBL" id="JAUSWV010000002">
    <property type="protein sequence ID" value="MDQ0580704.1"/>
    <property type="molecule type" value="Genomic_DNA"/>
</dbReference>
<dbReference type="Proteomes" id="UP001230654">
    <property type="component" value="Unassembled WGS sequence"/>
</dbReference>